<dbReference type="EMBL" id="JAAVLN010000002">
    <property type="protein sequence ID" value="NKC03990.1"/>
    <property type="molecule type" value="Genomic_DNA"/>
</dbReference>
<sequence length="445" mass="47772">MKRFVQRSLMIALTVSLPLAGTPMRGYAQAQQGGSIGATLPVLEPYKLVRSLRMLQDQVVAGKPEAVVMLNKLLAFISADMARAPKEAWHNPDNIYAAIIYLFNGGNPDAVRKVLADLNTDVVPQELVKGALAYASGQMIEVVKLFSVPLSPDVPSELKASIVLVTASQMTAFDPATALLRLDQVRLEAPGTLFEEAAIRRSMPIAAKLGDAEKIRMLARNYLQRFPRSPYMRDFMGQFVSAALKLNDRIGNAELVKLIAAADPVMQYSLYLQIARGALVDGQTERARFMSAEARKLADRLKADPTRANLYAAASGVASDSAGSALRELSQISPDRLQEPDRKLLKAAETVGSVVTRAPDALPPAKAAPEPDPEDRNVPAMAVADVPATAPVATPVATPVAAPVSSPVAGWKPTPAQPADDLQKTMDDARRKLAEIDALLGETIR</sequence>
<evidence type="ECO:0000313" key="3">
    <source>
        <dbReference type="Proteomes" id="UP000704467"/>
    </source>
</evidence>
<proteinExistence type="predicted"/>
<dbReference type="RefSeq" id="WP_138787297.1">
    <property type="nucleotide sequence ID" value="NZ_JBHEEQ010000025.1"/>
</dbReference>
<feature type="region of interest" description="Disordered" evidence="1">
    <location>
        <begin position="355"/>
        <end position="377"/>
    </location>
</feature>
<comment type="caution">
    <text evidence="2">The sequence shown here is derived from an EMBL/GenBank/DDBJ whole genome shotgun (WGS) entry which is preliminary data.</text>
</comment>
<evidence type="ECO:0000256" key="1">
    <source>
        <dbReference type="SAM" id="MobiDB-lite"/>
    </source>
</evidence>
<accession>A0ABX1DM00</accession>
<reference evidence="2 3" key="1">
    <citation type="submission" date="2020-03" db="EMBL/GenBank/DDBJ databases">
        <title>Whole genome sequencing of clinical and environmental type strains of Ochrobactrum.</title>
        <authorList>
            <person name="Dharne M."/>
        </authorList>
    </citation>
    <scope>NUCLEOTIDE SEQUENCE [LARGE SCALE GENOMIC DNA]</scope>
    <source>
        <strain evidence="2 3">CIP 109452</strain>
    </source>
</reference>
<keyword evidence="3" id="KW-1185">Reference proteome</keyword>
<name>A0ABX1DM00_9HYPH</name>
<feature type="region of interest" description="Disordered" evidence="1">
    <location>
        <begin position="403"/>
        <end position="424"/>
    </location>
</feature>
<gene>
    <name evidence="2" type="ORF">HED55_14225</name>
</gene>
<feature type="compositionally biased region" description="Low complexity" evidence="1">
    <location>
        <begin position="358"/>
        <end position="368"/>
    </location>
</feature>
<dbReference type="Proteomes" id="UP000704467">
    <property type="component" value="Unassembled WGS sequence"/>
</dbReference>
<organism evidence="2 3">
    <name type="scientific">Brucella haematophila</name>
    <dbReference type="NCBI Taxonomy" id="419474"/>
    <lineage>
        <taxon>Bacteria</taxon>
        <taxon>Pseudomonadati</taxon>
        <taxon>Pseudomonadota</taxon>
        <taxon>Alphaproteobacteria</taxon>
        <taxon>Hyphomicrobiales</taxon>
        <taxon>Brucellaceae</taxon>
        <taxon>Brucella/Ochrobactrum group</taxon>
        <taxon>Brucella</taxon>
    </lineage>
</organism>
<evidence type="ECO:0000313" key="2">
    <source>
        <dbReference type="EMBL" id="NKC03990.1"/>
    </source>
</evidence>
<protein>
    <submittedName>
        <fullName evidence="2">Chemotaxis protein MotC</fullName>
    </submittedName>
</protein>